<evidence type="ECO:0000313" key="4">
    <source>
        <dbReference type="Proteomes" id="UP000011715"/>
    </source>
</evidence>
<gene>
    <name evidence="2" type="ORF">MAPG_02931</name>
</gene>
<reference evidence="3" key="4">
    <citation type="journal article" date="2015" name="G3 (Bethesda)">
        <title>Genome sequences of three phytopathogenic species of the Magnaporthaceae family of fungi.</title>
        <authorList>
            <person name="Okagaki L.H."/>
            <person name="Nunes C.C."/>
            <person name="Sailsbery J."/>
            <person name="Clay B."/>
            <person name="Brown D."/>
            <person name="John T."/>
            <person name="Oh Y."/>
            <person name="Young N."/>
            <person name="Fitzgerald M."/>
            <person name="Haas B.J."/>
            <person name="Zeng Q."/>
            <person name="Young S."/>
            <person name="Adiconis X."/>
            <person name="Fan L."/>
            <person name="Levin J.Z."/>
            <person name="Mitchell T.K."/>
            <person name="Okubara P.A."/>
            <person name="Farman M.L."/>
            <person name="Kohn L.M."/>
            <person name="Birren B."/>
            <person name="Ma L.-J."/>
            <person name="Dean R.A."/>
        </authorList>
    </citation>
    <scope>NUCLEOTIDE SEQUENCE</scope>
    <source>
        <strain evidence="3">ATCC 64411 / 73-15</strain>
    </source>
</reference>
<dbReference type="EnsemblFungi" id="MAPG_02931T0">
    <property type="protein sequence ID" value="MAPG_02931T0"/>
    <property type="gene ID" value="MAPG_02931"/>
</dbReference>
<reference evidence="4" key="2">
    <citation type="submission" date="2010-05" db="EMBL/GenBank/DDBJ databases">
        <title>The genome sequence of Magnaporthe poae strain ATCC 64411.</title>
        <authorList>
            <person name="Ma L.-J."/>
            <person name="Dead R."/>
            <person name="Young S."/>
            <person name="Zeng Q."/>
            <person name="Koehrsen M."/>
            <person name="Alvarado L."/>
            <person name="Berlin A."/>
            <person name="Chapman S.B."/>
            <person name="Chen Z."/>
            <person name="Freedman E."/>
            <person name="Gellesch M."/>
            <person name="Goldberg J."/>
            <person name="Griggs A."/>
            <person name="Gujja S."/>
            <person name="Heilman E.R."/>
            <person name="Heiman D."/>
            <person name="Hepburn T."/>
            <person name="Howarth C."/>
            <person name="Jen D."/>
            <person name="Larson L."/>
            <person name="Mehta T."/>
            <person name="Neiman D."/>
            <person name="Pearson M."/>
            <person name="Roberts A."/>
            <person name="Saif S."/>
            <person name="Shea T."/>
            <person name="Shenoy N."/>
            <person name="Sisk P."/>
            <person name="Stolte C."/>
            <person name="Sykes S."/>
            <person name="Walk T."/>
            <person name="White J."/>
            <person name="Yandava C."/>
            <person name="Haas B."/>
            <person name="Nusbaum C."/>
            <person name="Birren B."/>
        </authorList>
    </citation>
    <scope>NUCLEOTIDE SEQUENCE [LARGE SCALE GENOMIC DNA]</scope>
    <source>
        <strain evidence="4">ATCC 64411 / 73-15</strain>
    </source>
</reference>
<protein>
    <submittedName>
        <fullName evidence="2 3">Uncharacterized protein</fullName>
    </submittedName>
</protein>
<sequence length="227" mass="25030">MKTRRRERVGGEKCKAGQNAMHASSRAAAKKEGYRTSSGTLNRERSMAGDHGQPCLPKNGGRSVVLPRRCRASIQCWAPAQGTDGSEPARLGNKGSPQFWVDGRAGGQQFTLGAYHYFLRRPGTHRMGAKRRKMKECWGGPRGKHGWSRRMPLAGRCCWLKGAVHADMTMCASSRIANMSGGSEPTTRHLSMTDCYIHRLTLSSQLNTAFMMGARCGNHRLSRLGRP</sequence>
<dbReference type="VEuPathDB" id="FungiDB:MAPG_02931"/>
<evidence type="ECO:0000313" key="3">
    <source>
        <dbReference type="EnsemblFungi" id="MAPG_02931T0"/>
    </source>
</evidence>
<keyword evidence="4" id="KW-1185">Reference proteome</keyword>
<name>A0A0C4DSP6_MAGP6</name>
<organism evidence="3 4">
    <name type="scientific">Magnaporthiopsis poae (strain ATCC 64411 / 73-15)</name>
    <name type="common">Kentucky bluegrass fungus</name>
    <name type="synonym">Magnaporthe poae</name>
    <dbReference type="NCBI Taxonomy" id="644358"/>
    <lineage>
        <taxon>Eukaryota</taxon>
        <taxon>Fungi</taxon>
        <taxon>Dikarya</taxon>
        <taxon>Ascomycota</taxon>
        <taxon>Pezizomycotina</taxon>
        <taxon>Sordariomycetes</taxon>
        <taxon>Sordariomycetidae</taxon>
        <taxon>Magnaporthales</taxon>
        <taxon>Magnaporthaceae</taxon>
        <taxon>Magnaporthiopsis</taxon>
    </lineage>
</organism>
<dbReference type="AlphaFoldDB" id="A0A0C4DSP6"/>
<proteinExistence type="predicted"/>
<reference evidence="2" key="3">
    <citation type="submission" date="2011-03" db="EMBL/GenBank/DDBJ databases">
        <title>Annotation of Magnaporthe poae ATCC 64411.</title>
        <authorList>
            <person name="Ma L.-J."/>
            <person name="Dead R."/>
            <person name="Young S.K."/>
            <person name="Zeng Q."/>
            <person name="Gargeya S."/>
            <person name="Fitzgerald M."/>
            <person name="Haas B."/>
            <person name="Abouelleil A."/>
            <person name="Alvarado L."/>
            <person name="Arachchi H.M."/>
            <person name="Berlin A."/>
            <person name="Brown A."/>
            <person name="Chapman S.B."/>
            <person name="Chen Z."/>
            <person name="Dunbar C."/>
            <person name="Freedman E."/>
            <person name="Gearin G."/>
            <person name="Gellesch M."/>
            <person name="Goldberg J."/>
            <person name="Griggs A."/>
            <person name="Gujja S."/>
            <person name="Heiman D."/>
            <person name="Howarth C."/>
            <person name="Larson L."/>
            <person name="Lui A."/>
            <person name="MacDonald P.J.P."/>
            <person name="Mehta T."/>
            <person name="Montmayeur A."/>
            <person name="Murphy C."/>
            <person name="Neiman D."/>
            <person name="Pearson M."/>
            <person name="Priest M."/>
            <person name="Roberts A."/>
            <person name="Saif S."/>
            <person name="Shea T."/>
            <person name="Shenoy N."/>
            <person name="Sisk P."/>
            <person name="Stolte C."/>
            <person name="Sykes S."/>
            <person name="Yandava C."/>
            <person name="Wortman J."/>
            <person name="Nusbaum C."/>
            <person name="Birren B."/>
        </authorList>
    </citation>
    <scope>NUCLEOTIDE SEQUENCE</scope>
    <source>
        <strain evidence="2">ATCC 64411</strain>
    </source>
</reference>
<feature type="region of interest" description="Disordered" evidence="1">
    <location>
        <begin position="1"/>
        <end position="60"/>
    </location>
</feature>
<accession>A0A0C4DSP6</accession>
<dbReference type="Proteomes" id="UP000011715">
    <property type="component" value="Unassembled WGS sequence"/>
</dbReference>
<evidence type="ECO:0000313" key="2">
    <source>
        <dbReference type="EMBL" id="KLU83882.1"/>
    </source>
</evidence>
<dbReference type="OrthoDB" id="10649699at2759"/>
<reference evidence="2" key="1">
    <citation type="submission" date="2010-05" db="EMBL/GenBank/DDBJ databases">
        <title>The Genome Sequence of Magnaporthe poae strain ATCC 64411.</title>
        <authorList>
            <consortium name="The Broad Institute Genome Sequencing Platform"/>
            <consortium name="Broad Institute Genome Sequencing Center for Infectious Disease"/>
            <person name="Ma L.-J."/>
            <person name="Dead R."/>
            <person name="Young S."/>
            <person name="Zeng Q."/>
            <person name="Koehrsen M."/>
            <person name="Alvarado L."/>
            <person name="Berlin A."/>
            <person name="Chapman S.B."/>
            <person name="Chen Z."/>
            <person name="Freedman E."/>
            <person name="Gellesch M."/>
            <person name="Goldberg J."/>
            <person name="Griggs A."/>
            <person name="Gujja S."/>
            <person name="Heilman E.R."/>
            <person name="Heiman D."/>
            <person name="Hepburn T."/>
            <person name="Howarth C."/>
            <person name="Jen D."/>
            <person name="Larson L."/>
            <person name="Mehta T."/>
            <person name="Neiman D."/>
            <person name="Pearson M."/>
            <person name="Roberts A."/>
            <person name="Saif S."/>
            <person name="Shea T."/>
            <person name="Shenoy N."/>
            <person name="Sisk P."/>
            <person name="Stolte C."/>
            <person name="Sykes S."/>
            <person name="Walk T."/>
            <person name="White J."/>
            <person name="Yandava C."/>
            <person name="Haas B."/>
            <person name="Nusbaum C."/>
            <person name="Birren B."/>
        </authorList>
    </citation>
    <scope>NUCLEOTIDE SEQUENCE</scope>
    <source>
        <strain evidence="2">ATCC 64411</strain>
    </source>
</reference>
<evidence type="ECO:0000256" key="1">
    <source>
        <dbReference type="SAM" id="MobiDB-lite"/>
    </source>
</evidence>
<dbReference type="EMBL" id="ADBL01000709">
    <property type="status" value="NOT_ANNOTATED_CDS"/>
    <property type="molecule type" value="Genomic_DNA"/>
</dbReference>
<reference evidence="3" key="5">
    <citation type="submission" date="2015-06" db="UniProtKB">
        <authorList>
            <consortium name="EnsemblFungi"/>
        </authorList>
    </citation>
    <scope>IDENTIFICATION</scope>
    <source>
        <strain evidence="3">ATCC 64411</strain>
    </source>
</reference>
<dbReference type="EMBL" id="GL876967">
    <property type="protein sequence ID" value="KLU83882.1"/>
    <property type="molecule type" value="Genomic_DNA"/>
</dbReference>